<feature type="domain" description="BON" evidence="9">
    <location>
        <begin position="38"/>
        <end position="104"/>
    </location>
</feature>
<protein>
    <recommendedName>
        <fullName evidence="6">Small-conductance mechanosensitive channel</fullName>
    </recommendedName>
</protein>
<dbReference type="Gene3D" id="3.30.1340.30">
    <property type="match status" value="1"/>
</dbReference>
<sequence length="462" mass="50583">MMRLFLLLLCLNLTLPITLYAQSDQPTGTITVDDNAETDAAIANRIRDIIGELDGYGDVSVTVSSGIVTLRGTTLDATKATALNDLVGRVQGVVAIENNVVESTEVLERLNPAVERFMARFWQLLAMLPLILIGAAVFFLVVMLGFWLARRKQPWERLSPNAFIADIYRQIVRLIFIVGGLVIALDILNATALLGGILGAAGIVGLAIGFAVRDTVENFIASIMLSIRQPFRPNDAIEINGDEGKVIRLTSRATILLSWDGNHIRIPNATVFKSRIVNYSRNAERRFLFEIGVDAGEEDLARVRDLAEDTVSDLPFTLEKPAPNVWVDRIGDGSMVMKVTGWIDQTETSLLRAKGEAIRQVMAAVAAAGYDMPNTTYRIEVPEGLKGALTNFDVTTADDEPEGQTPADTGPAQPQEPAPPKAAETLSAQSVETREDELDEIVEIERAETERRDLLKENGEQE</sequence>
<dbReference type="Gene3D" id="1.10.287.1260">
    <property type="match status" value="1"/>
</dbReference>
<dbReference type="SUPFAM" id="SSF82689">
    <property type="entry name" value="Mechanosensitive channel protein MscS (YggB), C-terminal domain"/>
    <property type="match status" value="1"/>
</dbReference>
<dbReference type="Proteomes" id="UP000635142">
    <property type="component" value="Unassembled WGS sequence"/>
</dbReference>
<dbReference type="Gene3D" id="2.30.30.60">
    <property type="match status" value="1"/>
</dbReference>
<keyword evidence="11" id="KW-1185">Reference proteome</keyword>
<dbReference type="PANTHER" id="PTHR30221">
    <property type="entry name" value="SMALL-CONDUCTANCE MECHANOSENSITIVE CHANNEL"/>
    <property type="match status" value="1"/>
</dbReference>
<comment type="caution">
    <text evidence="6">Lacks conserved residue(s) required for the propagation of feature annotation.</text>
</comment>
<evidence type="ECO:0000256" key="1">
    <source>
        <dbReference type="ARBA" id="ARBA00004651"/>
    </source>
</evidence>
<gene>
    <name evidence="10" type="ORF">H9Q16_09125</name>
</gene>
<keyword evidence="6" id="KW-0407">Ion channel</keyword>
<dbReference type="AlphaFoldDB" id="A0A927D5Y6"/>
<feature type="transmembrane region" description="Helical" evidence="6">
    <location>
        <begin position="170"/>
        <end position="188"/>
    </location>
</feature>
<dbReference type="InterPro" id="IPR011066">
    <property type="entry name" value="MscS_channel_C_sf"/>
</dbReference>
<dbReference type="RefSeq" id="WP_191074993.1">
    <property type="nucleotide sequence ID" value="NZ_JACTAG010000001.1"/>
</dbReference>
<reference evidence="10" key="1">
    <citation type="submission" date="2020-08" db="EMBL/GenBank/DDBJ databases">
        <title>Sulfitobacter aestuariivivens sp. nov., isolated from a tidal flat.</title>
        <authorList>
            <person name="Park S."/>
            <person name="Yoon J.-H."/>
        </authorList>
    </citation>
    <scope>NUCLEOTIDE SEQUENCE</scope>
    <source>
        <strain evidence="10">TSTF-M16</strain>
    </source>
</reference>
<feature type="compositionally biased region" description="Basic and acidic residues" evidence="7">
    <location>
        <begin position="443"/>
        <end position="462"/>
    </location>
</feature>
<evidence type="ECO:0000256" key="5">
    <source>
        <dbReference type="ARBA" id="ARBA00023136"/>
    </source>
</evidence>
<evidence type="ECO:0000256" key="4">
    <source>
        <dbReference type="ARBA" id="ARBA00022989"/>
    </source>
</evidence>
<dbReference type="PROSITE" id="PS50914">
    <property type="entry name" value="BON"/>
    <property type="match status" value="1"/>
</dbReference>
<comment type="subunit">
    <text evidence="6">Homoheptamer.</text>
</comment>
<dbReference type="InterPro" id="IPR006685">
    <property type="entry name" value="MscS_channel_2nd"/>
</dbReference>
<comment type="subcellular location">
    <subcellularLocation>
        <location evidence="6">Cell inner membrane</location>
        <topology evidence="6">Multi-pass membrane protein</topology>
    </subcellularLocation>
    <subcellularLocation>
        <location evidence="1">Cell membrane</location>
        <topology evidence="1">Multi-pass membrane protein</topology>
    </subcellularLocation>
</comment>
<keyword evidence="6" id="KW-0997">Cell inner membrane</keyword>
<comment type="caution">
    <text evidence="10">The sequence shown here is derived from an EMBL/GenBank/DDBJ whole genome shotgun (WGS) entry which is preliminary data.</text>
</comment>
<keyword evidence="4 6" id="KW-1133">Transmembrane helix</keyword>
<dbReference type="InterPro" id="IPR045275">
    <property type="entry name" value="MscS_archaea/bacteria_type"/>
</dbReference>
<dbReference type="GO" id="GO:0008381">
    <property type="term" value="F:mechanosensitive monoatomic ion channel activity"/>
    <property type="evidence" value="ECO:0007669"/>
    <property type="project" value="InterPro"/>
</dbReference>
<evidence type="ECO:0000313" key="11">
    <source>
        <dbReference type="Proteomes" id="UP000635142"/>
    </source>
</evidence>
<comment type="function">
    <text evidence="6">Mechanosensitive channel that participates in the regulation of osmotic pressure changes within the cell, opening in response to stretch forces in the membrane lipid bilayer, without the need for other proteins. Contributes to normal resistance to hypoosmotic shock. Forms an ion channel of 1.0 nanosiemens conductance with a slight preference for anions.</text>
</comment>
<keyword evidence="2" id="KW-1003">Cell membrane</keyword>
<dbReference type="InterPro" id="IPR010920">
    <property type="entry name" value="LSM_dom_sf"/>
</dbReference>
<keyword evidence="6" id="KW-0406">Ion transport</keyword>
<evidence type="ECO:0000256" key="7">
    <source>
        <dbReference type="SAM" id="MobiDB-lite"/>
    </source>
</evidence>
<feature type="signal peptide" evidence="8">
    <location>
        <begin position="1"/>
        <end position="21"/>
    </location>
</feature>
<dbReference type="Gene3D" id="3.30.70.100">
    <property type="match status" value="1"/>
</dbReference>
<feature type="transmembrane region" description="Helical" evidence="6">
    <location>
        <begin position="121"/>
        <end position="149"/>
    </location>
</feature>
<organism evidence="10 11">
    <name type="scientific">Sulfitobacter aestuariivivens</name>
    <dbReference type="NCBI Taxonomy" id="2766981"/>
    <lineage>
        <taxon>Bacteria</taxon>
        <taxon>Pseudomonadati</taxon>
        <taxon>Pseudomonadota</taxon>
        <taxon>Alphaproteobacteria</taxon>
        <taxon>Rhodobacterales</taxon>
        <taxon>Roseobacteraceae</taxon>
        <taxon>Sulfitobacter</taxon>
    </lineage>
</organism>
<dbReference type="Pfam" id="PF00924">
    <property type="entry name" value="MS_channel_2nd"/>
    <property type="match status" value="1"/>
</dbReference>
<dbReference type="SUPFAM" id="SSF50182">
    <property type="entry name" value="Sm-like ribonucleoproteins"/>
    <property type="match status" value="1"/>
</dbReference>
<dbReference type="Pfam" id="PF04972">
    <property type="entry name" value="BON"/>
    <property type="match status" value="1"/>
</dbReference>
<keyword evidence="5 6" id="KW-0472">Membrane</keyword>
<keyword evidence="6" id="KW-0813">Transport</keyword>
<feature type="chain" id="PRO_5037962988" description="Small-conductance mechanosensitive channel" evidence="8">
    <location>
        <begin position="22"/>
        <end position="462"/>
    </location>
</feature>
<dbReference type="InterPro" id="IPR023408">
    <property type="entry name" value="MscS_beta-dom_sf"/>
</dbReference>
<proteinExistence type="inferred from homology"/>
<comment type="similarity">
    <text evidence="6">Belongs to the MscS (TC 1.A.23) family.</text>
</comment>
<dbReference type="PANTHER" id="PTHR30221:SF1">
    <property type="entry name" value="SMALL-CONDUCTANCE MECHANOSENSITIVE CHANNEL"/>
    <property type="match status" value="1"/>
</dbReference>
<dbReference type="GO" id="GO:0005886">
    <property type="term" value="C:plasma membrane"/>
    <property type="evidence" value="ECO:0007669"/>
    <property type="project" value="UniProtKB-SubCell"/>
</dbReference>
<accession>A0A927D5Y6</accession>
<evidence type="ECO:0000259" key="9">
    <source>
        <dbReference type="PROSITE" id="PS50914"/>
    </source>
</evidence>
<evidence type="ECO:0000313" key="10">
    <source>
        <dbReference type="EMBL" id="MBD3664082.1"/>
    </source>
</evidence>
<keyword evidence="8" id="KW-0732">Signal</keyword>
<name>A0A927D5Y6_9RHOB</name>
<evidence type="ECO:0000256" key="8">
    <source>
        <dbReference type="SAM" id="SignalP"/>
    </source>
</evidence>
<dbReference type="EMBL" id="JACTAG010000001">
    <property type="protein sequence ID" value="MBD3664082.1"/>
    <property type="molecule type" value="Genomic_DNA"/>
</dbReference>
<evidence type="ECO:0000256" key="6">
    <source>
        <dbReference type="RuleBase" id="RU369025"/>
    </source>
</evidence>
<evidence type="ECO:0000256" key="2">
    <source>
        <dbReference type="ARBA" id="ARBA00022475"/>
    </source>
</evidence>
<keyword evidence="3 6" id="KW-0812">Transmembrane</keyword>
<feature type="transmembrane region" description="Helical" evidence="6">
    <location>
        <begin position="194"/>
        <end position="212"/>
    </location>
</feature>
<dbReference type="InterPro" id="IPR007055">
    <property type="entry name" value="BON_dom"/>
</dbReference>
<evidence type="ECO:0000256" key="3">
    <source>
        <dbReference type="ARBA" id="ARBA00022692"/>
    </source>
</evidence>
<feature type="region of interest" description="Disordered" evidence="7">
    <location>
        <begin position="395"/>
        <end position="462"/>
    </location>
</feature>